<accession>A0ACB5UQ59</accession>
<evidence type="ECO:0000313" key="1">
    <source>
        <dbReference type="EMBL" id="GMQ65119.1"/>
    </source>
</evidence>
<dbReference type="EMBL" id="BTPU01000097">
    <property type="protein sequence ID" value="GMQ65119.1"/>
    <property type="molecule type" value="Genomic_DNA"/>
</dbReference>
<protein>
    <submittedName>
        <fullName evidence="1">Uncharacterized protein</fullName>
    </submittedName>
</protein>
<name>A0ACB5UQ59_9FIRM</name>
<comment type="caution">
    <text evidence="1">The sequence shown here is derived from an EMBL/GenBank/DDBJ whole genome shotgun (WGS) entry which is preliminary data.</text>
</comment>
<keyword evidence="2" id="KW-1185">Reference proteome</keyword>
<reference evidence="1" key="1">
    <citation type="submission" date="2023-09" db="EMBL/GenBank/DDBJ databases">
        <title>Vallitalea sediminicola and Vallitalea maricola sp. nov., anaerobic bacteria isolated from marine sediment.</title>
        <authorList>
            <person name="Hirano S."/>
            <person name="Maeda A."/>
            <person name="Terahara T."/>
            <person name="Mori K."/>
            <person name="Hamada M."/>
            <person name="Matsumoto R."/>
            <person name="Kobayashi T."/>
        </authorList>
    </citation>
    <scope>NUCLEOTIDE SEQUENCE</scope>
    <source>
        <strain evidence="1">AN17-2</strain>
    </source>
</reference>
<gene>
    <name evidence="1" type="ORF">AN2V17_43610</name>
</gene>
<sequence length="1020" mass="113148">MIKKLLCFMFTTVLLVGLFASHVNAALLDQGPVEAKPLVILIDFPDYRYSDFLDREVEGDILSYSDNYEAAYYQDMLFGSETYKGKDNKYFITMNKYFKLESREQYSVNGGVAGWYTAKNNAIHYGNSQKEASWLVEEGADAVSKDTSINLADYDVIDKADYDNDGNYYEPDGLIDTVILVHAGKGEEWFSGGSIGAEAAIWPFQSSLSGYREDKSPYEVVDTNGNTYKFEDFVMVEQDAPVGLISHEYGHSLGLPDLYGNSEPVQNWTTMAGGSYAGYPIGSMTVGYGAYCREQLQKDHGGDWQRQNRIDLDDVGSEGMDVTLIAASSQKSGTDAVRIDLPDKVTTIVEPYSGDNTYYGGKEDAAYHYMTTNLDFTVDANKNIQLKFKTQYDIEEDWDYAYVQVREEGTEEWTAIEGNITTTENPNIDEGDFLRNPGHGITGNSGGNWVDGIFDISDYAGKKIDLRIGYGTDGNTQGTGLFVDDIRITVNDEEVFFDDAEGELRFALDGFEESNGVFIAENYYLIEWRNQDGSDEGLKQSYYYSDTTPYDPGLLIWYIDRTYGTLDRLSQDGEANPGHVSVGIVDADQEPVIWKYPNKPEMNVDKVEYQMHDAAFSLRNGAEYFIQWNEVQTIDVNTNTIYPIFNDSRDYSSHGNPAGGLILPQHGIKILVTEENADRSEAKIHIMNVNNVVPQRAEPKDIKIQNVRIALEQVTDVEILNDLVIVEASGELGTKGYIGYIGENEDEKVVQLELQDGKYVGTLSDEIFADNFDWRVNFIALEDSQGGMKAIYNSEVHDYGVDLSSGNISGSTSYVKSLEMIAVVEENTSLGFGLIGTLDNGNNASEGDLNKVEWSSSDDSIANVDSQGAVTGITEGNATITAKLGGVTTSFKVMVVSDSSNVHITNETEPNNTFSDANGPIGNNQMVSAAYSEGDNEDYYYFDVISHDTINITVTGDGNMGFNWLLFKESDRNNYVDYPDTGGNILRGSYEADPGKYYLKVYKHTGNSGTYTVNIDGALE</sequence>
<evidence type="ECO:0000313" key="2">
    <source>
        <dbReference type="Proteomes" id="UP001374599"/>
    </source>
</evidence>
<proteinExistence type="predicted"/>
<dbReference type="Proteomes" id="UP001374599">
    <property type="component" value="Unassembled WGS sequence"/>
</dbReference>
<organism evidence="1 2">
    <name type="scientific">Vallitalea maricola</name>
    <dbReference type="NCBI Taxonomy" id="3074433"/>
    <lineage>
        <taxon>Bacteria</taxon>
        <taxon>Bacillati</taxon>
        <taxon>Bacillota</taxon>
        <taxon>Clostridia</taxon>
        <taxon>Lachnospirales</taxon>
        <taxon>Vallitaleaceae</taxon>
        <taxon>Vallitalea</taxon>
    </lineage>
</organism>